<keyword evidence="6 8" id="KW-0472">Membrane</keyword>
<evidence type="ECO:0000256" key="6">
    <source>
        <dbReference type="ARBA" id="ARBA00023136"/>
    </source>
</evidence>
<dbReference type="InterPro" id="IPR036514">
    <property type="entry name" value="SGNH_hydro_sf"/>
</dbReference>
<feature type="transmembrane region" description="Helical" evidence="8">
    <location>
        <begin position="243"/>
        <end position="261"/>
    </location>
</feature>
<keyword evidence="4 8" id="KW-0812">Transmembrane</keyword>
<dbReference type="Gene3D" id="3.40.50.1110">
    <property type="entry name" value="SGNH hydrolase"/>
    <property type="match status" value="1"/>
</dbReference>
<dbReference type="AlphaFoldDB" id="A0A6A0B553"/>
<evidence type="ECO:0000313" key="11">
    <source>
        <dbReference type="Proteomes" id="UP000475928"/>
    </source>
</evidence>
<evidence type="ECO:0000256" key="8">
    <source>
        <dbReference type="SAM" id="Phobius"/>
    </source>
</evidence>
<comment type="subcellular location">
    <subcellularLocation>
        <location evidence="1">Cell membrane</location>
        <topology evidence="1">Multi-pass membrane protein</topology>
    </subcellularLocation>
</comment>
<name>A0A6A0B553_9LACT</name>
<feature type="transmembrane region" description="Helical" evidence="8">
    <location>
        <begin position="7"/>
        <end position="24"/>
    </location>
</feature>
<keyword evidence="5 8" id="KW-1133">Transmembrane helix</keyword>
<feature type="transmembrane region" description="Helical" evidence="8">
    <location>
        <begin position="30"/>
        <end position="51"/>
    </location>
</feature>
<evidence type="ECO:0000256" key="3">
    <source>
        <dbReference type="ARBA" id="ARBA00022679"/>
    </source>
</evidence>
<dbReference type="SUPFAM" id="SSF52266">
    <property type="entry name" value="SGNH hydrolase"/>
    <property type="match status" value="1"/>
</dbReference>
<feature type="domain" description="Acyltransferase 3" evidence="9">
    <location>
        <begin position="4"/>
        <end position="346"/>
    </location>
</feature>
<keyword evidence="11" id="KW-1185">Reference proteome</keyword>
<dbReference type="InterPro" id="IPR050879">
    <property type="entry name" value="Acyltransferase_3"/>
</dbReference>
<proteinExistence type="predicted"/>
<dbReference type="GO" id="GO:0016747">
    <property type="term" value="F:acyltransferase activity, transferring groups other than amino-acyl groups"/>
    <property type="evidence" value="ECO:0007669"/>
    <property type="project" value="InterPro"/>
</dbReference>
<feature type="transmembrane region" description="Helical" evidence="8">
    <location>
        <begin position="329"/>
        <end position="352"/>
    </location>
</feature>
<keyword evidence="2" id="KW-1003">Cell membrane</keyword>
<dbReference type="EMBL" id="BLLH01000003">
    <property type="protein sequence ID" value="GFH40510.1"/>
    <property type="molecule type" value="Genomic_DNA"/>
</dbReference>
<keyword evidence="3 10" id="KW-0808">Transferase</keyword>
<dbReference type="PANTHER" id="PTHR23028">
    <property type="entry name" value="ACETYLTRANSFERASE"/>
    <property type="match status" value="1"/>
</dbReference>
<evidence type="ECO:0000313" key="10">
    <source>
        <dbReference type="EMBL" id="GFH40510.1"/>
    </source>
</evidence>
<evidence type="ECO:0000256" key="1">
    <source>
        <dbReference type="ARBA" id="ARBA00004651"/>
    </source>
</evidence>
<feature type="transmembrane region" description="Helical" evidence="8">
    <location>
        <begin position="72"/>
        <end position="90"/>
    </location>
</feature>
<evidence type="ECO:0000256" key="7">
    <source>
        <dbReference type="ARBA" id="ARBA00023315"/>
    </source>
</evidence>
<evidence type="ECO:0000256" key="4">
    <source>
        <dbReference type="ARBA" id="ARBA00022692"/>
    </source>
</evidence>
<evidence type="ECO:0000256" key="5">
    <source>
        <dbReference type="ARBA" id="ARBA00022989"/>
    </source>
</evidence>
<dbReference type="GO" id="GO:0005886">
    <property type="term" value="C:plasma membrane"/>
    <property type="evidence" value="ECO:0007669"/>
    <property type="project" value="UniProtKB-SubCell"/>
</dbReference>
<organism evidence="10 11">
    <name type="scientific">Pseudolactococcus insecticola</name>
    <dbReference type="NCBI Taxonomy" id="2709158"/>
    <lineage>
        <taxon>Bacteria</taxon>
        <taxon>Bacillati</taxon>
        <taxon>Bacillota</taxon>
        <taxon>Bacilli</taxon>
        <taxon>Lactobacillales</taxon>
        <taxon>Streptococcaceae</taxon>
        <taxon>Pseudolactococcus</taxon>
    </lineage>
</organism>
<dbReference type="GO" id="GO:0009103">
    <property type="term" value="P:lipopolysaccharide biosynthetic process"/>
    <property type="evidence" value="ECO:0007669"/>
    <property type="project" value="TreeGrafter"/>
</dbReference>
<evidence type="ECO:0000256" key="2">
    <source>
        <dbReference type="ARBA" id="ARBA00022475"/>
    </source>
</evidence>
<dbReference type="Proteomes" id="UP000475928">
    <property type="component" value="Unassembled WGS sequence"/>
</dbReference>
<comment type="caution">
    <text evidence="10">The sequence shown here is derived from an EMBL/GenBank/DDBJ whole genome shotgun (WGS) entry which is preliminary data.</text>
</comment>
<feature type="transmembrane region" description="Helical" evidence="8">
    <location>
        <begin position="169"/>
        <end position="189"/>
    </location>
</feature>
<feature type="transmembrane region" description="Helical" evidence="8">
    <location>
        <begin position="140"/>
        <end position="157"/>
    </location>
</feature>
<gene>
    <name evidence="10" type="ORF">Hs20B_09080</name>
</gene>
<accession>A0A6A0B553</accession>
<keyword evidence="7 10" id="KW-0012">Acyltransferase</keyword>
<sequence>MKIKWFSLVRVTGLVTVLGYHFFAKVFPGGFIGVDIFFVFSGYLITSLFFVELEKSETFDLLKYYQRRFLRIFPPLIIMVVTTLPFTLLLPSDFRANLAKQVTAAISFATNKFEIISGASYEAQQTPQLYIHTWTLSLEFLFYLSWGLLLFALIFVLKKMRFSGRNLLIQTRIFVLILAGLLSIISIAHLETSFNPAYLSYSYFAFTTHMYPFFIGAIVSVFAGIRINGKQQTSFANYPMKKWWIWTLVPLVLLVILTFFGRFESIWTVRTNLILTSILAAILIVQFRILHERTTAQEPKILTILADTSYSIYLFHWPVWLIISHLIHHVVISGVLSFIVSFAASAGVYYGIEPYFHGKSRPKWLMGKVFYGGLAALALAGIAITITAPKISKIERSINEAQISETMVALDKQGMLSKNLVDTGNGIFQNTSWYNSDAGFSTSADLQMKQTVLKDVTSVSNAVLNSSQTVLGDSVLVGVVPYLSNILPDADVDAKVGRNYDDIYQLYTQKLQAKKLGKYIVISAGANVTSDMKKDVATIVKNAPKGTHLVLVTAYDGKNQAVLDDFNTYLKTFSKKYDWVKIADWAAFIAPQDSLLWSDQIHFGGKQDVSVDYLNIIVKSLNQAAETAGKP</sequence>
<reference evidence="10 11" key="1">
    <citation type="submission" date="2020-02" db="EMBL/GenBank/DDBJ databases">
        <title>Draft genome sequence of Lactococcus sp. Hs20B0-1.</title>
        <authorList>
            <person name="Noda S."/>
            <person name="Yuki M."/>
            <person name="Ohkuma M."/>
        </authorList>
    </citation>
    <scope>NUCLEOTIDE SEQUENCE [LARGE SCALE GENOMIC DNA]</scope>
    <source>
        <strain evidence="10 11">Hs20B0-1</strain>
    </source>
</reference>
<evidence type="ECO:0000259" key="9">
    <source>
        <dbReference type="Pfam" id="PF01757"/>
    </source>
</evidence>
<dbReference type="RefSeq" id="WP_172356096.1">
    <property type="nucleotide sequence ID" value="NZ_BLLH01000003.1"/>
</dbReference>
<dbReference type="PANTHER" id="PTHR23028:SF53">
    <property type="entry name" value="ACYL_TRANSF_3 DOMAIN-CONTAINING PROTEIN"/>
    <property type="match status" value="1"/>
</dbReference>
<feature type="transmembrane region" description="Helical" evidence="8">
    <location>
        <begin position="364"/>
        <end position="386"/>
    </location>
</feature>
<feature type="transmembrane region" description="Helical" evidence="8">
    <location>
        <begin position="302"/>
        <end position="323"/>
    </location>
</feature>
<feature type="transmembrane region" description="Helical" evidence="8">
    <location>
        <begin position="201"/>
        <end position="223"/>
    </location>
</feature>
<protein>
    <submittedName>
        <fullName evidence="10">Acyltransferase</fullName>
    </submittedName>
</protein>
<dbReference type="InterPro" id="IPR002656">
    <property type="entry name" value="Acyl_transf_3_dom"/>
</dbReference>
<dbReference type="Pfam" id="PF01757">
    <property type="entry name" value="Acyl_transf_3"/>
    <property type="match status" value="1"/>
</dbReference>
<feature type="transmembrane region" description="Helical" evidence="8">
    <location>
        <begin position="273"/>
        <end position="290"/>
    </location>
</feature>